<name>A0ABD1DFX3_CULPP</name>
<dbReference type="AlphaFoldDB" id="A0ABD1DFX3"/>
<evidence type="ECO:0000313" key="2">
    <source>
        <dbReference type="Proteomes" id="UP001562425"/>
    </source>
</evidence>
<organism evidence="1 2">
    <name type="scientific">Culex pipiens pipiens</name>
    <name type="common">Northern house mosquito</name>
    <dbReference type="NCBI Taxonomy" id="38569"/>
    <lineage>
        <taxon>Eukaryota</taxon>
        <taxon>Metazoa</taxon>
        <taxon>Ecdysozoa</taxon>
        <taxon>Arthropoda</taxon>
        <taxon>Hexapoda</taxon>
        <taxon>Insecta</taxon>
        <taxon>Pterygota</taxon>
        <taxon>Neoptera</taxon>
        <taxon>Endopterygota</taxon>
        <taxon>Diptera</taxon>
        <taxon>Nematocera</taxon>
        <taxon>Culicoidea</taxon>
        <taxon>Culicidae</taxon>
        <taxon>Culicinae</taxon>
        <taxon>Culicini</taxon>
        <taxon>Culex</taxon>
        <taxon>Culex</taxon>
    </lineage>
</organism>
<gene>
    <name evidence="1" type="ORF">pipiens_008960</name>
</gene>
<dbReference type="EMBL" id="JBEHCU010005895">
    <property type="protein sequence ID" value="KAL1398447.1"/>
    <property type="molecule type" value="Genomic_DNA"/>
</dbReference>
<comment type="caution">
    <text evidence="1">The sequence shown here is derived from an EMBL/GenBank/DDBJ whole genome shotgun (WGS) entry which is preliminary data.</text>
</comment>
<evidence type="ECO:0000313" key="1">
    <source>
        <dbReference type="EMBL" id="KAL1398447.1"/>
    </source>
</evidence>
<accession>A0ABD1DFX3</accession>
<dbReference type="Proteomes" id="UP001562425">
    <property type="component" value="Unassembled WGS sequence"/>
</dbReference>
<sequence length="85" mass="9151">MATFERWLADPAIATVLYAASTPGDVDEDGFNTSQAAGTDSGGGGFIGFCDSLSTHLSARYGKPVLFWPCPRMKSNEKNFLEDKN</sequence>
<protein>
    <submittedName>
        <fullName evidence="1">Uncharacterized protein</fullName>
    </submittedName>
</protein>
<reference evidence="1 2" key="1">
    <citation type="submission" date="2024-05" db="EMBL/GenBank/DDBJ databases">
        <title>Culex pipiens pipiens assembly and annotation.</title>
        <authorList>
            <person name="Alout H."/>
            <person name="Durand T."/>
        </authorList>
    </citation>
    <scope>NUCLEOTIDE SEQUENCE [LARGE SCALE GENOMIC DNA]</scope>
    <source>
        <strain evidence="1">HA-2024</strain>
        <tissue evidence="1">Whole body</tissue>
    </source>
</reference>
<keyword evidence="2" id="KW-1185">Reference proteome</keyword>
<proteinExistence type="predicted"/>